<proteinExistence type="inferred from homology"/>
<dbReference type="FunFam" id="3.30.300.90:FF:000001">
    <property type="entry name" value="Transcriptional regulator BolA"/>
    <property type="match status" value="1"/>
</dbReference>
<evidence type="ECO:0000313" key="5">
    <source>
        <dbReference type="Proteomes" id="UP000568664"/>
    </source>
</evidence>
<evidence type="ECO:0000256" key="2">
    <source>
        <dbReference type="ARBA" id="ARBA00074073"/>
    </source>
</evidence>
<dbReference type="GO" id="GO:0005829">
    <property type="term" value="C:cytosol"/>
    <property type="evidence" value="ECO:0007669"/>
    <property type="project" value="TreeGrafter"/>
</dbReference>
<dbReference type="PIRSF" id="PIRSF003113">
    <property type="entry name" value="BolA"/>
    <property type="match status" value="1"/>
</dbReference>
<comment type="similarity">
    <text evidence="1 3">Belongs to the BolA/IbaG family.</text>
</comment>
<sequence>MNIATTIEQKLLSAFSPIHLDVVNESNQHNVPVGSESHFKVVIVSKNFEGERLIKRHRAINQVLANELSEHIHALALHTYTEKEWHDYYADSVPLSPKCLGGSKT</sequence>
<reference evidence="4 5" key="1">
    <citation type="submission" date="2020-04" db="EMBL/GenBank/DDBJ databases">
        <title>Thalassotalea sp. M1531, isolated from the surface of marine red alga.</title>
        <authorList>
            <person name="Pang L."/>
            <person name="Lu D.-C."/>
        </authorList>
    </citation>
    <scope>NUCLEOTIDE SEQUENCE [LARGE SCALE GENOMIC DNA]</scope>
    <source>
        <strain evidence="4 5">M1531</strain>
    </source>
</reference>
<accession>A0A7Y0LCS3</accession>
<dbReference type="GO" id="GO:0006351">
    <property type="term" value="P:DNA-templated transcription"/>
    <property type="evidence" value="ECO:0007669"/>
    <property type="project" value="TreeGrafter"/>
</dbReference>
<dbReference type="EMBL" id="JABBXH010000003">
    <property type="protein sequence ID" value="NMP32184.1"/>
    <property type="molecule type" value="Genomic_DNA"/>
</dbReference>
<dbReference type="PANTHER" id="PTHR46229">
    <property type="entry name" value="BOLA TRANSCRIPTION REGULATOR"/>
    <property type="match status" value="1"/>
</dbReference>
<dbReference type="InterPro" id="IPR002634">
    <property type="entry name" value="BolA"/>
</dbReference>
<dbReference type="GO" id="GO:1990229">
    <property type="term" value="C:iron-sulfur cluster assembly complex"/>
    <property type="evidence" value="ECO:0007669"/>
    <property type="project" value="UniProtKB-ARBA"/>
</dbReference>
<dbReference type="RefSeq" id="WP_169075496.1">
    <property type="nucleotide sequence ID" value="NZ_JABBXH010000003.1"/>
</dbReference>
<comment type="caution">
    <text evidence="4">The sequence shown here is derived from an EMBL/GenBank/DDBJ whole genome shotgun (WGS) entry which is preliminary data.</text>
</comment>
<gene>
    <name evidence="4" type="primary">bolA</name>
    <name evidence="4" type="ORF">HII17_11440</name>
</gene>
<keyword evidence="5" id="KW-1185">Reference proteome</keyword>
<dbReference type="SUPFAM" id="SSF82657">
    <property type="entry name" value="BolA-like"/>
    <property type="match status" value="1"/>
</dbReference>
<dbReference type="Proteomes" id="UP000568664">
    <property type="component" value="Unassembled WGS sequence"/>
</dbReference>
<dbReference type="InterPro" id="IPR050961">
    <property type="entry name" value="BolA/IbaG_stress_morph_reg"/>
</dbReference>
<dbReference type="AlphaFoldDB" id="A0A7Y0LCS3"/>
<dbReference type="InterPro" id="IPR036065">
    <property type="entry name" value="BolA-like_sf"/>
</dbReference>
<dbReference type="NCBIfam" id="NF008638">
    <property type="entry name" value="PRK11628.1"/>
    <property type="match status" value="1"/>
</dbReference>
<evidence type="ECO:0000313" key="4">
    <source>
        <dbReference type="EMBL" id="NMP32184.1"/>
    </source>
</evidence>
<protein>
    <recommendedName>
        <fullName evidence="2">DNA-binding transcriptional regulator BolA</fullName>
    </recommendedName>
</protein>
<dbReference type="Pfam" id="PF01722">
    <property type="entry name" value="BolA"/>
    <property type="match status" value="1"/>
</dbReference>
<evidence type="ECO:0000256" key="3">
    <source>
        <dbReference type="RuleBase" id="RU003860"/>
    </source>
</evidence>
<dbReference type="Gene3D" id="3.30.300.90">
    <property type="entry name" value="BolA-like"/>
    <property type="match status" value="1"/>
</dbReference>
<dbReference type="PANTHER" id="PTHR46229:SF2">
    <property type="entry name" value="BOLA-LIKE PROTEIN 1"/>
    <property type="match status" value="1"/>
</dbReference>
<evidence type="ECO:0000256" key="1">
    <source>
        <dbReference type="ARBA" id="ARBA00005578"/>
    </source>
</evidence>
<organism evidence="4 5">
    <name type="scientific">Thalassotalea algicola</name>
    <dbReference type="NCBI Taxonomy" id="2716224"/>
    <lineage>
        <taxon>Bacteria</taxon>
        <taxon>Pseudomonadati</taxon>
        <taxon>Pseudomonadota</taxon>
        <taxon>Gammaproteobacteria</taxon>
        <taxon>Alteromonadales</taxon>
        <taxon>Colwelliaceae</taxon>
        <taxon>Thalassotalea</taxon>
    </lineage>
</organism>
<name>A0A7Y0LCS3_9GAMM</name>